<evidence type="ECO:0000256" key="1">
    <source>
        <dbReference type="ARBA" id="ARBA00004141"/>
    </source>
</evidence>
<evidence type="ECO:0000256" key="12">
    <source>
        <dbReference type="SAM" id="Phobius"/>
    </source>
</evidence>
<evidence type="ECO:0000256" key="3">
    <source>
        <dbReference type="ARBA" id="ARBA00022538"/>
    </source>
</evidence>
<keyword evidence="10" id="KW-0407">Ion channel</keyword>
<feature type="compositionally biased region" description="Basic and acidic residues" evidence="11">
    <location>
        <begin position="614"/>
        <end position="624"/>
    </location>
</feature>
<dbReference type="GO" id="GO:0016020">
    <property type="term" value="C:membrane"/>
    <property type="evidence" value="ECO:0007669"/>
    <property type="project" value="UniProtKB-SubCell"/>
</dbReference>
<dbReference type="Proteomes" id="UP001146120">
    <property type="component" value="Unassembled WGS sequence"/>
</dbReference>
<dbReference type="Gene3D" id="1.20.120.350">
    <property type="entry name" value="Voltage-gated potassium channels. Chain C"/>
    <property type="match status" value="1"/>
</dbReference>
<dbReference type="Pfam" id="PF03493">
    <property type="entry name" value="BK_channel_a"/>
    <property type="match status" value="1"/>
</dbReference>
<dbReference type="Gene3D" id="3.40.50.720">
    <property type="entry name" value="NAD(P)-binding Rossmann-like Domain"/>
    <property type="match status" value="2"/>
</dbReference>
<keyword evidence="2" id="KW-0813">Transport</keyword>
<dbReference type="SUPFAM" id="SSF51735">
    <property type="entry name" value="NAD(P)-binding Rossmann-fold domains"/>
    <property type="match status" value="1"/>
</dbReference>
<reference evidence="15" key="1">
    <citation type="submission" date="2022-11" db="EMBL/GenBank/DDBJ databases">
        <authorList>
            <person name="Morgan W.R."/>
            <person name="Tartar A."/>
        </authorList>
    </citation>
    <scope>NUCLEOTIDE SEQUENCE</scope>
    <source>
        <strain evidence="15">ARSEF 373</strain>
    </source>
</reference>
<dbReference type="EMBL" id="DAKRPA010000004">
    <property type="protein sequence ID" value="DBA04912.1"/>
    <property type="molecule type" value="Genomic_DNA"/>
</dbReference>
<feature type="domain" description="Calcium-activated potassium channel BK alpha subunit" evidence="13">
    <location>
        <begin position="431"/>
        <end position="527"/>
    </location>
</feature>
<dbReference type="InterPro" id="IPR003148">
    <property type="entry name" value="RCK_N"/>
</dbReference>
<feature type="transmembrane region" description="Helical" evidence="12">
    <location>
        <begin position="253"/>
        <end position="270"/>
    </location>
</feature>
<evidence type="ECO:0000259" key="13">
    <source>
        <dbReference type="Pfam" id="PF03493"/>
    </source>
</evidence>
<evidence type="ECO:0000256" key="6">
    <source>
        <dbReference type="ARBA" id="ARBA00022958"/>
    </source>
</evidence>
<gene>
    <name evidence="15" type="ORF">N0F65_006914</name>
</gene>
<dbReference type="InterPro" id="IPR027359">
    <property type="entry name" value="Volt_channel_dom_sf"/>
</dbReference>
<evidence type="ECO:0000256" key="9">
    <source>
        <dbReference type="ARBA" id="ARBA00023136"/>
    </source>
</evidence>
<evidence type="ECO:0000313" key="15">
    <source>
        <dbReference type="EMBL" id="DBA04912.1"/>
    </source>
</evidence>
<reference evidence="15" key="2">
    <citation type="journal article" date="2023" name="Microbiol Resour">
        <title>Decontamination and Annotation of the Draft Genome Sequence of the Oomycete Lagenidium giganteum ARSEF 373.</title>
        <authorList>
            <person name="Morgan W.R."/>
            <person name="Tartar A."/>
        </authorList>
    </citation>
    <scope>NUCLEOTIDE SEQUENCE</scope>
    <source>
        <strain evidence="15">ARSEF 373</strain>
    </source>
</reference>
<dbReference type="SUPFAM" id="SSF81324">
    <property type="entry name" value="Voltage-gated potassium channels"/>
    <property type="match status" value="1"/>
</dbReference>
<dbReference type="InterPro" id="IPR003929">
    <property type="entry name" value="K_chnl_BK_asu"/>
</dbReference>
<keyword evidence="7 12" id="KW-1133">Transmembrane helix</keyword>
<evidence type="ECO:0000256" key="7">
    <source>
        <dbReference type="ARBA" id="ARBA00022989"/>
    </source>
</evidence>
<feature type="transmembrane region" description="Helical" evidence="12">
    <location>
        <begin position="121"/>
        <end position="138"/>
    </location>
</feature>
<evidence type="ECO:0000256" key="11">
    <source>
        <dbReference type="SAM" id="MobiDB-lite"/>
    </source>
</evidence>
<protein>
    <recommendedName>
        <fullName evidence="17">Calcium-activated potassium channel BK alpha subunit domain-containing protein</fullName>
    </recommendedName>
</protein>
<keyword evidence="8" id="KW-0406">Ion transport</keyword>
<sequence length="988" mass="110862">MFMAKRLHQHILKPRGGQQADTYEPISSGLASDMSILKGGRVFRSRDRISRFLDHSAFGVALDIFLALMSVVFVATYIWNTYIPKNTLPPMLWATDIICAGCFMVDYVFRGVYLAEHRRDYIFSIAGIINLLVIVPVIPMSFFLEYHTFWYDDTHWRFLYPLRFIKCYLEMKAVLSRCHSLVTPVRQFAILCYIQIVLIISFAAGIIQIAETSDGVHNATNMGDWTFFNSFFNSVLVFVTIQTPPADNVLSKVFVGVLVIVLILIVPYQISKVLDLGKSYSDYEIARFKPSSRSKHIILCGDLTASRIDHFFSEVFHDDHDALDINVVIMFEEEPSTSLVSLLMDPFFEKRTSFIQGSLLDVDDANRAAVDSADGIFILARRCGEEDYLTSDHRTLMRVMAARRMAPHARIFAQMHLSSNRHLMEDLGVKNVLYFSEVMNSLLGQNCICPGFSTFIYNLTSTSSDDSGLAAPPEDGNACWEERYIHGSSHELYSVSLPPPSEVFGRTFAEVASLVYAECAGVILFAVLSHSMGLQGKILLNPGHAYSCMGDETVFVIAKDRREAELVTRMRLAKKPASAWSSHRSGSLQKSLDLDSKPLKAHERRKSKLMDWTTKTDKPEDPKKQRSTVESATVESIDDLTLSLPPIVVCVAAATTFPHNAEFLVGPLRVKALLRHRPIIFVTATLPSSDNYDTFRHFKNVYFIQGDPFRIPTLKRAGIEKAHKIVIMGGGGEIAESSSFELLSDASSVALHKTITCLVGPTRAPRVITELANRANVHFVAQNLVASDWFRDNQMMPMSSRQLLAQMSSTSFSKEFHMSPAFASGLTYSTSLCDSLMINHYFNPMVKSILWEFIFASWKDVDYVTAPLSPPNGACDPTMHSPASSIMSPTSAQRSSLFAVEVPVDFVGKTFEYVFHYLLSSDGIVTVGLYRCRPDWSLMHGNTKNRIEQPDDQRGIPFGYVYVNPFPTDILSGNDLLYVLSHRQPCWA</sequence>
<feature type="transmembrane region" description="Helical" evidence="12">
    <location>
        <begin position="158"/>
        <end position="176"/>
    </location>
</feature>
<keyword evidence="6" id="KW-0630">Potassium</keyword>
<evidence type="ECO:0000259" key="14">
    <source>
        <dbReference type="Pfam" id="PF22614"/>
    </source>
</evidence>
<dbReference type="PANTHER" id="PTHR10027">
    <property type="entry name" value="CALCIUM-ACTIVATED POTASSIUM CHANNEL ALPHA CHAIN"/>
    <property type="match status" value="1"/>
</dbReference>
<feature type="transmembrane region" description="Helical" evidence="12">
    <location>
        <begin position="188"/>
        <end position="210"/>
    </location>
</feature>
<proteinExistence type="predicted"/>
<dbReference type="InterPro" id="IPR047871">
    <property type="entry name" value="K_chnl_Slo-like"/>
</dbReference>
<evidence type="ECO:0000256" key="2">
    <source>
        <dbReference type="ARBA" id="ARBA00022448"/>
    </source>
</evidence>
<dbReference type="InterPro" id="IPR036291">
    <property type="entry name" value="NAD(P)-bd_dom_sf"/>
</dbReference>
<feature type="region of interest" description="Disordered" evidence="11">
    <location>
        <begin position="589"/>
        <end position="630"/>
    </location>
</feature>
<feature type="domain" description="RCK N-terminal" evidence="14">
    <location>
        <begin position="647"/>
        <end position="758"/>
    </location>
</feature>
<organism evidence="15 16">
    <name type="scientific">Lagenidium giganteum</name>
    <dbReference type="NCBI Taxonomy" id="4803"/>
    <lineage>
        <taxon>Eukaryota</taxon>
        <taxon>Sar</taxon>
        <taxon>Stramenopiles</taxon>
        <taxon>Oomycota</taxon>
        <taxon>Peronosporomycetes</taxon>
        <taxon>Pythiales</taxon>
        <taxon>Pythiaceae</taxon>
    </lineage>
</organism>
<dbReference type="PANTHER" id="PTHR10027:SF10">
    <property type="entry name" value="SLOWPOKE 2, ISOFORM D"/>
    <property type="match status" value="1"/>
</dbReference>
<evidence type="ECO:0000256" key="5">
    <source>
        <dbReference type="ARBA" id="ARBA00022826"/>
    </source>
</evidence>
<feature type="transmembrane region" description="Helical" evidence="12">
    <location>
        <begin position="222"/>
        <end position="241"/>
    </location>
</feature>
<comment type="subcellular location">
    <subcellularLocation>
        <location evidence="1">Membrane</location>
        <topology evidence="1">Multi-pass membrane protein</topology>
    </subcellularLocation>
</comment>
<accession>A0AAV2ZE20</accession>
<evidence type="ECO:0008006" key="17">
    <source>
        <dbReference type="Google" id="ProtNLM"/>
    </source>
</evidence>
<feature type="transmembrane region" description="Helical" evidence="12">
    <location>
        <begin position="91"/>
        <end position="109"/>
    </location>
</feature>
<evidence type="ECO:0000256" key="4">
    <source>
        <dbReference type="ARBA" id="ARBA00022692"/>
    </source>
</evidence>
<feature type="transmembrane region" description="Helical" evidence="12">
    <location>
        <begin position="56"/>
        <end position="79"/>
    </location>
</feature>
<name>A0AAV2ZE20_9STRA</name>
<evidence type="ECO:0000313" key="16">
    <source>
        <dbReference type="Proteomes" id="UP001146120"/>
    </source>
</evidence>
<evidence type="ECO:0000256" key="10">
    <source>
        <dbReference type="ARBA" id="ARBA00023303"/>
    </source>
</evidence>
<dbReference type="Pfam" id="PF22614">
    <property type="entry name" value="Slo-like_RCK"/>
    <property type="match status" value="2"/>
</dbReference>
<keyword evidence="5" id="KW-0631">Potassium channel</keyword>
<comment type="caution">
    <text evidence="15">The sequence shown here is derived from an EMBL/GenBank/DDBJ whole genome shotgun (WGS) entry which is preliminary data.</text>
</comment>
<keyword evidence="16" id="KW-1185">Reference proteome</keyword>
<evidence type="ECO:0000256" key="8">
    <source>
        <dbReference type="ARBA" id="ARBA00023065"/>
    </source>
</evidence>
<dbReference type="AlphaFoldDB" id="A0AAV2ZE20"/>
<keyword evidence="3" id="KW-0633">Potassium transport</keyword>
<feature type="domain" description="RCK N-terminal" evidence="14">
    <location>
        <begin position="293"/>
        <end position="412"/>
    </location>
</feature>
<feature type="compositionally biased region" description="Basic and acidic residues" evidence="11">
    <location>
        <begin position="592"/>
        <end position="601"/>
    </location>
</feature>
<dbReference type="GO" id="GO:0005267">
    <property type="term" value="F:potassium channel activity"/>
    <property type="evidence" value="ECO:0007669"/>
    <property type="project" value="UniProtKB-KW"/>
</dbReference>
<keyword evidence="9 12" id="KW-0472">Membrane</keyword>
<keyword evidence="4 12" id="KW-0812">Transmembrane</keyword>